<dbReference type="RefSeq" id="WP_262977373.1">
    <property type="nucleotide sequence ID" value="NZ_CAMAPB010000087.1"/>
</dbReference>
<dbReference type="EMBL" id="CAMAPB010000087">
    <property type="protein sequence ID" value="CAH9066022.1"/>
    <property type="molecule type" value="Genomic_DNA"/>
</dbReference>
<evidence type="ECO:0000256" key="1">
    <source>
        <dbReference type="SAM" id="Phobius"/>
    </source>
</evidence>
<keyword evidence="1" id="KW-0472">Membrane</keyword>
<gene>
    <name evidence="2" type="ORF">PSEHALCIP103_03502</name>
</gene>
<comment type="caution">
    <text evidence="2">The sequence shown here is derived from an EMBL/GenBank/DDBJ whole genome shotgun (WGS) entry which is preliminary data.</text>
</comment>
<feature type="transmembrane region" description="Helical" evidence="1">
    <location>
        <begin position="6"/>
        <end position="23"/>
    </location>
</feature>
<sequence length="209" mass="23981">MAELLITVITSNALLIGVLGYLSKSLITQWLNKDIEIFKSDINAKLTHELETYKSKLEKERITLQVAYSGIFSKQAESILDLYKKLVKLDDELRLAIHMMETEFSDKYLLNAIKSWLEFDSFFNEHKILLPEDVASVVSQIQKVFNSTLKYRELSLKSSMIEDSEQLRSLLSDRDKSAIVANEFPRLKASLEVRFRDLIGSVIMPSKAN</sequence>
<dbReference type="AlphaFoldDB" id="A0A9W4W7E0"/>
<keyword evidence="1" id="KW-1133">Transmembrane helix</keyword>
<accession>A0A9W4W7E0</accession>
<evidence type="ECO:0000313" key="2">
    <source>
        <dbReference type="EMBL" id="CAH9066022.1"/>
    </source>
</evidence>
<dbReference type="Proteomes" id="UP001152447">
    <property type="component" value="Unassembled WGS sequence"/>
</dbReference>
<keyword evidence="1" id="KW-0812">Transmembrane</keyword>
<reference evidence="2" key="1">
    <citation type="submission" date="2022-07" db="EMBL/GenBank/DDBJ databases">
        <authorList>
            <person name="Criscuolo A."/>
        </authorList>
    </citation>
    <scope>NUCLEOTIDE SEQUENCE</scope>
    <source>
        <strain evidence="2">CIP103197</strain>
    </source>
</reference>
<name>A0A9W4W7E0_PSEHA</name>
<proteinExistence type="predicted"/>
<keyword evidence="3" id="KW-1185">Reference proteome</keyword>
<organism evidence="2 3">
    <name type="scientific">Pseudoalteromonas haloplanktis</name>
    <name type="common">Alteromonas haloplanktis</name>
    <dbReference type="NCBI Taxonomy" id="228"/>
    <lineage>
        <taxon>Bacteria</taxon>
        <taxon>Pseudomonadati</taxon>
        <taxon>Pseudomonadota</taxon>
        <taxon>Gammaproteobacteria</taxon>
        <taxon>Alteromonadales</taxon>
        <taxon>Pseudoalteromonadaceae</taxon>
        <taxon>Pseudoalteromonas</taxon>
    </lineage>
</organism>
<protein>
    <submittedName>
        <fullName evidence="2">Uncharacterized protein</fullName>
    </submittedName>
</protein>
<evidence type="ECO:0000313" key="3">
    <source>
        <dbReference type="Proteomes" id="UP001152447"/>
    </source>
</evidence>